<accession>A0A1M7S3W3</accession>
<organism evidence="2 3">
    <name type="scientific">Geodermatophilus obscurus</name>
    <dbReference type="NCBI Taxonomy" id="1861"/>
    <lineage>
        <taxon>Bacteria</taxon>
        <taxon>Bacillati</taxon>
        <taxon>Actinomycetota</taxon>
        <taxon>Actinomycetes</taxon>
        <taxon>Geodermatophilales</taxon>
        <taxon>Geodermatophilaceae</taxon>
        <taxon>Geodermatophilus</taxon>
    </lineage>
</organism>
<reference evidence="2 3" key="1">
    <citation type="submission" date="2016-12" db="EMBL/GenBank/DDBJ databases">
        <authorList>
            <person name="Song W.-J."/>
            <person name="Kurnit D.M."/>
        </authorList>
    </citation>
    <scope>NUCLEOTIDE SEQUENCE [LARGE SCALE GENOMIC DNA]</scope>
    <source>
        <strain evidence="2 3">DSM 43162</strain>
    </source>
</reference>
<dbReference type="EMBL" id="FRDM01000001">
    <property type="protein sequence ID" value="SHN53113.1"/>
    <property type="molecule type" value="Genomic_DNA"/>
</dbReference>
<evidence type="ECO:0000313" key="2">
    <source>
        <dbReference type="EMBL" id="SHN53113.1"/>
    </source>
</evidence>
<gene>
    <name evidence="2" type="ORF">SAMN05660350_00461</name>
</gene>
<evidence type="ECO:0000259" key="1">
    <source>
        <dbReference type="Pfam" id="PF13808"/>
    </source>
</evidence>
<dbReference type="InterPro" id="IPR032806">
    <property type="entry name" value="YbfD_N"/>
</dbReference>
<feature type="domain" description="H repeat-associated protein N-terminal" evidence="1">
    <location>
        <begin position="33"/>
        <end position="115"/>
    </location>
</feature>
<dbReference type="Proteomes" id="UP000184428">
    <property type="component" value="Unassembled WGS sequence"/>
</dbReference>
<evidence type="ECO:0000313" key="3">
    <source>
        <dbReference type="Proteomes" id="UP000184428"/>
    </source>
</evidence>
<dbReference type="Pfam" id="PF13808">
    <property type="entry name" value="DDE_Tnp_1_assoc"/>
    <property type="match status" value="1"/>
</dbReference>
<name>A0A1M7S3W3_9ACTN</name>
<protein>
    <submittedName>
        <fullName evidence="2">DDE_Tnp_1-associated</fullName>
    </submittedName>
</protein>
<dbReference type="AlphaFoldDB" id="A0A1M7S3W3"/>
<proteinExistence type="predicted"/>
<sequence>MSSSSPSALLNAVSEAGLPPESLGAAESIGLLQALSAVPDPRKARGRRHGLQSILLLAVGAVLAGARSYAAIAQWAAHAEQAVSVCGPTPHATTFGRVLAAVDAAALQRALTGWVLARRQDRQRQRPACSAAR</sequence>